<evidence type="ECO:0000256" key="2">
    <source>
        <dbReference type="SAM" id="Phobius"/>
    </source>
</evidence>
<proteinExistence type="predicted"/>
<protein>
    <recommendedName>
        <fullName evidence="5">DUF2868 domain-containing protein</fullName>
    </recommendedName>
</protein>
<dbReference type="InterPro" id="IPR021296">
    <property type="entry name" value="DUF2868"/>
</dbReference>
<keyword evidence="2" id="KW-0812">Transmembrane</keyword>
<evidence type="ECO:0000256" key="1">
    <source>
        <dbReference type="SAM" id="MobiDB-lite"/>
    </source>
</evidence>
<keyword evidence="4" id="KW-1185">Reference proteome</keyword>
<feature type="transmembrane region" description="Helical" evidence="2">
    <location>
        <begin position="106"/>
        <end position="131"/>
    </location>
</feature>
<evidence type="ECO:0008006" key="5">
    <source>
        <dbReference type="Google" id="ProtNLM"/>
    </source>
</evidence>
<reference evidence="3 4" key="1">
    <citation type="journal article" date="2014" name="Int. J. Syst. Evol. Microbiol.">
        <title>Complete genome sequence of Corynebacterium casei LMG S-19264T (=DSM 44701T), isolated from a smear-ripened cheese.</title>
        <authorList>
            <consortium name="US DOE Joint Genome Institute (JGI-PGF)"/>
            <person name="Walter F."/>
            <person name="Albersmeier A."/>
            <person name="Kalinowski J."/>
            <person name="Ruckert C."/>
        </authorList>
    </citation>
    <scope>NUCLEOTIDE SEQUENCE [LARGE SCALE GENOMIC DNA]</scope>
    <source>
        <strain evidence="3 4">NBRC 110095</strain>
    </source>
</reference>
<feature type="transmembrane region" description="Helical" evidence="2">
    <location>
        <begin position="12"/>
        <end position="36"/>
    </location>
</feature>
<keyword evidence="2" id="KW-1133">Transmembrane helix</keyword>
<feature type="region of interest" description="Disordered" evidence="1">
    <location>
        <begin position="330"/>
        <end position="351"/>
    </location>
</feature>
<dbReference type="Proteomes" id="UP001156870">
    <property type="component" value="Unassembled WGS sequence"/>
</dbReference>
<sequence length="351" mass="39565">MLPRCLLTAYGFWLNQWFALAFSLGALLTFFISLLVQDFAFGWSSTVQLSTEIVFEGFKGWSAPWALWWPDAVPTKELVEATRYYRLSAPYSVGPAESSIEWYGQWWPVLFASLLTYCVIPRVLLLMWALFRLRRQRDQSILLDDVLGPLYSRLAMPLADPGSSVAGKVNDAAKIPSVKELKKNTFSVQELRSQDTGVNNIHSSNSAHRKDEWKQAVSGLGVFWGISGSGWPFSSYVQLGEETVDSDEQSLRTLIHTRPSRVTWVVPGWEPPTGELLDLSEQIQTLPQQALYLVRSKEGRIDEASWQYFLKRKTPWIRYMGAVNHENATDNGNVVGNGNNGNEVGRGAKPQ</sequence>
<gene>
    <name evidence="3" type="ORF">GCM10007877_06770</name>
</gene>
<dbReference type="Pfam" id="PF11067">
    <property type="entry name" value="DUF2868"/>
    <property type="match status" value="1"/>
</dbReference>
<evidence type="ECO:0000313" key="4">
    <source>
        <dbReference type="Proteomes" id="UP001156870"/>
    </source>
</evidence>
<dbReference type="AlphaFoldDB" id="A0AA37WKG5"/>
<feature type="compositionally biased region" description="Low complexity" evidence="1">
    <location>
        <begin position="331"/>
        <end position="351"/>
    </location>
</feature>
<name>A0AA37WKG5_9GAMM</name>
<accession>A0AA37WKG5</accession>
<comment type="caution">
    <text evidence="3">The sequence shown here is derived from an EMBL/GenBank/DDBJ whole genome shotgun (WGS) entry which is preliminary data.</text>
</comment>
<dbReference type="EMBL" id="BSPD01000020">
    <property type="protein sequence ID" value="GLS24963.1"/>
    <property type="molecule type" value="Genomic_DNA"/>
</dbReference>
<evidence type="ECO:0000313" key="3">
    <source>
        <dbReference type="EMBL" id="GLS24963.1"/>
    </source>
</evidence>
<keyword evidence="2" id="KW-0472">Membrane</keyword>
<organism evidence="3 4">
    <name type="scientific">Marinibactrum halimedae</name>
    <dbReference type="NCBI Taxonomy" id="1444977"/>
    <lineage>
        <taxon>Bacteria</taxon>
        <taxon>Pseudomonadati</taxon>
        <taxon>Pseudomonadota</taxon>
        <taxon>Gammaproteobacteria</taxon>
        <taxon>Cellvibrionales</taxon>
        <taxon>Cellvibrionaceae</taxon>
        <taxon>Marinibactrum</taxon>
    </lineage>
</organism>